<dbReference type="InterPro" id="IPR022257">
    <property type="entry name" value="PHM7_ext"/>
</dbReference>
<comment type="similarity">
    <text evidence="2">Belongs to the CSC1 (TC 1.A.17) family.</text>
</comment>
<feature type="compositionally biased region" description="Basic and acidic residues" evidence="7">
    <location>
        <begin position="209"/>
        <end position="232"/>
    </location>
</feature>
<dbReference type="InterPro" id="IPR003864">
    <property type="entry name" value="CSC1/OSCA1-like_7TM"/>
</dbReference>
<gene>
    <name evidence="13" type="ORF">PHLCEN_2v6861</name>
</gene>
<evidence type="ECO:0000256" key="6">
    <source>
        <dbReference type="ARBA" id="ARBA00023136"/>
    </source>
</evidence>
<evidence type="ECO:0000259" key="12">
    <source>
        <dbReference type="Pfam" id="PF14703"/>
    </source>
</evidence>
<evidence type="ECO:0000256" key="7">
    <source>
        <dbReference type="SAM" id="MobiDB-lite"/>
    </source>
</evidence>
<feature type="transmembrane region" description="Helical" evidence="8">
    <location>
        <begin position="81"/>
        <end position="99"/>
    </location>
</feature>
<keyword evidence="4 8" id="KW-0812">Transmembrane</keyword>
<evidence type="ECO:0000259" key="9">
    <source>
        <dbReference type="Pfam" id="PF02714"/>
    </source>
</evidence>
<feature type="transmembrane region" description="Helical" evidence="8">
    <location>
        <begin position="605"/>
        <end position="628"/>
    </location>
</feature>
<feature type="domain" description="CSC1/OSCA1-like 7TM region" evidence="9">
    <location>
        <begin position="377"/>
        <end position="476"/>
    </location>
</feature>
<dbReference type="Proteomes" id="UP000186601">
    <property type="component" value="Unassembled WGS sequence"/>
</dbReference>
<feature type="domain" description="CSC1/OSCA1-like 7TM region" evidence="9">
    <location>
        <begin position="493"/>
        <end position="624"/>
    </location>
</feature>
<feature type="transmembrane region" description="Helical" evidence="8">
    <location>
        <begin position="640"/>
        <end position="657"/>
    </location>
</feature>
<dbReference type="OrthoDB" id="1076608at2759"/>
<evidence type="ECO:0000256" key="2">
    <source>
        <dbReference type="ARBA" id="ARBA00007779"/>
    </source>
</evidence>
<feature type="domain" description="CSC1/OSCA1-like N-terminal transmembrane" evidence="11">
    <location>
        <begin position="1"/>
        <end position="102"/>
    </location>
</feature>
<feature type="region of interest" description="Disordered" evidence="7">
    <location>
        <begin position="189"/>
        <end position="243"/>
    </location>
</feature>
<protein>
    <recommendedName>
        <fullName evidence="15">DUF221-domain-containing protein</fullName>
    </recommendedName>
</protein>
<evidence type="ECO:0000256" key="4">
    <source>
        <dbReference type="ARBA" id="ARBA00022692"/>
    </source>
</evidence>
<feature type="transmembrane region" description="Helical" evidence="8">
    <location>
        <begin position="565"/>
        <end position="584"/>
    </location>
</feature>
<comment type="subcellular location">
    <subcellularLocation>
        <location evidence="1">Membrane</location>
        <topology evidence="1">Multi-pass membrane protein</topology>
    </subcellularLocation>
</comment>
<evidence type="ECO:0000259" key="11">
    <source>
        <dbReference type="Pfam" id="PF13967"/>
    </source>
</evidence>
<evidence type="ECO:0000256" key="1">
    <source>
        <dbReference type="ARBA" id="ARBA00004141"/>
    </source>
</evidence>
<dbReference type="GO" id="GO:0005886">
    <property type="term" value="C:plasma membrane"/>
    <property type="evidence" value="ECO:0007669"/>
    <property type="project" value="TreeGrafter"/>
</dbReference>
<evidence type="ECO:0000259" key="10">
    <source>
        <dbReference type="Pfam" id="PF12621"/>
    </source>
</evidence>
<keyword evidence="6 8" id="KW-0472">Membrane</keyword>
<name>A0A2R6NY66_9APHY</name>
<dbReference type="PANTHER" id="PTHR13018">
    <property type="entry name" value="PROBABLE MEMBRANE PROTEIN DUF221-RELATED"/>
    <property type="match status" value="1"/>
</dbReference>
<dbReference type="InterPro" id="IPR032880">
    <property type="entry name" value="CSC1/OSCA1-like_N"/>
</dbReference>
<dbReference type="Pfam" id="PF13967">
    <property type="entry name" value="RSN1_TM"/>
    <property type="match status" value="1"/>
</dbReference>
<dbReference type="Pfam" id="PF12621">
    <property type="entry name" value="PHM7_ext"/>
    <property type="match status" value="1"/>
</dbReference>
<feature type="transmembrane region" description="Helical" evidence="8">
    <location>
        <begin position="378"/>
        <end position="401"/>
    </location>
</feature>
<comment type="caution">
    <text evidence="13">The sequence shown here is derived from an EMBL/GenBank/DDBJ whole genome shotgun (WGS) entry which is preliminary data.</text>
</comment>
<feature type="region of interest" description="Disordered" evidence="7">
    <location>
        <begin position="752"/>
        <end position="773"/>
    </location>
</feature>
<feature type="transmembrane region" description="Helical" evidence="8">
    <location>
        <begin position="30"/>
        <end position="49"/>
    </location>
</feature>
<feature type="domain" description="10TM putative phosphate transporter extracellular tail" evidence="10">
    <location>
        <begin position="700"/>
        <end position="768"/>
    </location>
</feature>
<dbReference type="Pfam" id="PF14703">
    <property type="entry name" value="PHM7_cyt"/>
    <property type="match status" value="1"/>
</dbReference>
<organism evidence="13 14">
    <name type="scientific">Hermanssonia centrifuga</name>
    <dbReference type="NCBI Taxonomy" id="98765"/>
    <lineage>
        <taxon>Eukaryota</taxon>
        <taxon>Fungi</taxon>
        <taxon>Dikarya</taxon>
        <taxon>Basidiomycota</taxon>
        <taxon>Agaricomycotina</taxon>
        <taxon>Agaricomycetes</taxon>
        <taxon>Polyporales</taxon>
        <taxon>Meruliaceae</taxon>
        <taxon>Hermanssonia</taxon>
    </lineage>
</organism>
<feature type="transmembrane region" description="Helical" evidence="8">
    <location>
        <begin position="413"/>
        <end position="440"/>
    </location>
</feature>
<evidence type="ECO:0000313" key="13">
    <source>
        <dbReference type="EMBL" id="PSR79873.1"/>
    </source>
</evidence>
<evidence type="ECO:0000313" key="14">
    <source>
        <dbReference type="Proteomes" id="UP000186601"/>
    </source>
</evidence>
<sequence>MFSWPLAVFKSDYKHILDVNGMDSYFFVRFLRFVIRMLLPIWLISWAVLMPVTSVNTSSPGHSGLDIFVFGNVSSSRQSRYAAHLILAWLFTFWIVWNLRREMQYFVTMRQRWLVDAKNATLPQASTVLITGVPQKYLTESALDDLFSVLPGGVRKVWLNRDLKEMPDLYKRQLKACNKLESAETKLLGTATKMHNKRTKAGAKAAKKSSKEAPSDDRHLTDASTVDSERNDPYSLVPPAKRPSHRLPPMSFLPFSLPFMGKKVDSIEWARDEIIQTSTALEHSRSILADDISSSSTLPVASTNHPDSLNPIDESQTYQPLNAAFILFNRQIAAHLAAQTLTHHAPYRMTKRYTNISREDVIWGNLGMNPYQSRVRVAISWAATVALIIFWALPVAFVGAVSNVHSLCNTFGWLAWICKLPGVVVGIISGILPPVLLAVLMMFLPIVLRMLARFEGMPTKTAVELSLMSRYFLFQVLLSDSSTEHKLIAGIYSYIVLQGLSGTASGFLQISPLVLYYVKLFILGSTPRSVHNIKFGTRSVSWGTLFPSTTLLVVITITYSIISPIINGLTCAAFFLFYHLWKYLFLWQLDQPRSTDTGGLFFPKALQHVFVGLYIQQICLAALFFLAQDQNMKQSAIPEGALMVVLIVLTAGYHLTLNDSYGPLISAVPLTLSDEAKSPSVPQPDDTKRTQYTENASVDDADQAADVCEEFTNPAATEPQRIVWIPRDTLGLADMEVTTGNASGVAMSVERARMDQKGKVDVEGPPPDEELNWQNIRNRPLWYDTR</sequence>
<evidence type="ECO:0000256" key="3">
    <source>
        <dbReference type="ARBA" id="ARBA00022448"/>
    </source>
</evidence>
<evidence type="ECO:0000256" key="8">
    <source>
        <dbReference type="SAM" id="Phobius"/>
    </source>
</evidence>
<feature type="compositionally biased region" description="Basic and acidic residues" evidence="7">
    <location>
        <begin position="752"/>
        <end position="762"/>
    </location>
</feature>
<feature type="compositionally biased region" description="Basic residues" evidence="7">
    <location>
        <begin position="194"/>
        <end position="208"/>
    </location>
</feature>
<dbReference type="EMBL" id="MLYV02000680">
    <property type="protein sequence ID" value="PSR79873.1"/>
    <property type="molecule type" value="Genomic_DNA"/>
</dbReference>
<dbReference type="STRING" id="98765.A0A2R6NY66"/>
<keyword evidence="14" id="KW-1185">Reference proteome</keyword>
<dbReference type="PANTHER" id="PTHR13018:SF143">
    <property type="entry name" value="CSC1_OSCA1-LIKE 7TM REGION DOMAIN-CONTAINING PROTEIN"/>
    <property type="match status" value="1"/>
</dbReference>
<keyword evidence="5 8" id="KW-1133">Transmembrane helix</keyword>
<evidence type="ECO:0008006" key="15">
    <source>
        <dbReference type="Google" id="ProtNLM"/>
    </source>
</evidence>
<reference evidence="13 14" key="1">
    <citation type="submission" date="2018-02" db="EMBL/GenBank/DDBJ databases">
        <title>Genome sequence of the basidiomycete white-rot fungus Phlebia centrifuga.</title>
        <authorList>
            <person name="Granchi Z."/>
            <person name="Peng M."/>
            <person name="de Vries R.P."/>
            <person name="Hilden K."/>
            <person name="Makela M.R."/>
            <person name="Grigoriev I."/>
            <person name="Riley R."/>
        </authorList>
    </citation>
    <scope>NUCLEOTIDE SEQUENCE [LARGE SCALE GENOMIC DNA]</scope>
    <source>
        <strain evidence="13 14">FBCC195</strain>
    </source>
</reference>
<accession>A0A2R6NY66</accession>
<keyword evidence="3" id="KW-0813">Transport</keyword>
<dbReference type="GO" id="GO:0005227">
    <property type="term" value="F:calcium-activated cation channel activity"/>
    <property type="evidence" value="ECO:0007669"/>
    <property type="project" value="InterPro"/>
</dbReference>
<evidence type="ECO:0000256" key="5">
    <source>
        <dbReference type="ARBA" id="ARBA00022989"/>
    </source>
</evidence>
<dbReference type="AlphaFoldDB" id="A0A2R6NY66"/>
<dbReference type="InterPro" id="IPR027815">
    <property type="entry name" value="CSC1/OSCA1-like_cyt"/>
</dbReference>
<dbReference type="InterPro" id="IPR045122">
    <property type="entry name" value="Csc1-like"/>
</dbReference>
<proteinExistence type="inferred from homology"/>
<dbReference type="Pfam" id="PF02714">
    <property type="entry name" value="RSN1_7TM"/>
    <property type="match status" value="2"/>
</dbReference>
<feature type="domain" description="CSC1/OSCA1-like cytosolic" evidence="12">
    <location>
        <begin position="126"/>
        <end position="287"/>
    </location>
</feature>